<proteinExistence type="predicted"/>
<accession>A0A8J4BHA7</accession>
<dbReference type="PANTHER" id="PTHR43157:SF31">
    <property type="entry name" value="PHOSPHATIDYLINOSITOL-GLYCAN BIOSYNTHESIS CLASS F PROTEIN"/>
    <property type="match status" value="1"/>
</dbReference>
<dbReference type="Pfam" id="PF00106">
    <property type="entry name" value="adh_short"/>
    <property type="match status" value="2"/>
</dbReference>
<protein>
    <submittedName>
        <fullName evidence="2">Uncharacterized protein</fullName>
    </submittedName>
</protein>
<dbReference type="Proteomes" id="UP000747399">
    <property type="component" value="Unassembled WGS sequence"/>
</dbReference>
<dbReference type="EMBL" id="BNCO01000044">
    <property type="protein sequence ID" value="GIL61275.1"/>
    <property type="molecule type" value="Genomic_DNA"/>
</dbReference>
<dbReference type="SUPFAM" id="SSF51735">
    <property type="entry name" value="NAD(P)-binding Rossmann-fold domains"/>
    <property type="match status" value="1"/>
</dbReference>
<dbReference type="PRINTS" id="PR00081">
    <property type="entry name" value="GDHRDH"/>
</dbReference>
<reference evidence="2" key="1">
    <citation type="journal article" date="2021" name="Proc. Natl. Acad. Sci. U.S.A.">
        <title>Three genomes in the algal genus Volvox reveal the fate of a haploid sex-determining region after a transition to homothallism.</title>
        <authorList>
            <person name="Yamamoto K."/>
            <person name="Hamaji T."/>
            <person name="Kawai-Toyooka H."/>
            <person name="Matsuzaki R."/>
            <person name="Takahashi F."/>
            <person name="Nishimura Y."/>
            <person name="Kawachi M."/>
            <person name="Noguchi H."/>
            <person name="Minakuchi Y."/>
            <person name="Umen J.G."/>
            <person name="Toyoda A."/>
            <person name="Nozaki H."/>
        </authorList>
    </citation>
    <scope>NUCLEOTIDE SEQUENCE</scope>
    <source>
        <strain evidence="2">NIES-3780</strain>
    </source>
</reference>
<dbReference type="InterPro" id="IPR036291">
    <property type="entry name" value="NAD(P)-bd_dom_sf"/>
</dbReference>
<evidence type="ECO:0000313" key="2">
    <source>
        <dbReference type="EMBL" id="GIL61275.1"/>
    </source>
</evidence>
<gene>
    <name evidence="2" type="ORF">Vafri_15676</name>
</gene>
<organism evidence="2 3">
    <name type="scientific">Volvox africanus</name>
    <dbReference type="NCBI Taxonomy" id="51714"/>
    <lineage>
        <taxon>Eukaryota</taxon>
        <taxon>Viridiplantae</taxon>
        <taxon>Chlorophyta</taxon>
        <taxon>core chlorophytes</taxon>
        <taxon>Chlorophyceae</taxon>
        <taxon>CS clade</taxon>
        <taxon>Chlamydomonadales</taxon>
        <taxon>Volvocaceae</taxon>
        <taxon>Volvox</taxon>
    </lineage>
</organism>
<evidence type="ECO:0000313" key="3">
    <source>
        <dbReference type="Proteomes" id="UP000747399"/>
    </source>
</evidence>
<name>A0A8J4BHA7_9CHLO</name>
<dbReference type="InterPro" id="IPR002347">
    <property type="entry name" value="SDR_fam"/>
</dbReference>
<dbReference type="AlphaFoldDB" id="A0A8J4BHA7"/>
<evidence type="ECO:0000256" key="1">
    <source>
        <dbReference type="ARBA" id="ARBA00023002"/>
    </source>
</evidence>
<keyword evidence="3" id="KW-1185">Reference proteome</keyword>
<keyword evidence="1" id="KW-0560">Oxidoreductase</keyword>
<sequence length="286" mass="31579">MTSHLIVDSFLTGLLPDWLRQPFLWRPQHDMVDLFGKVYIVTGGNSGVGFQVVKWLAAGNATVILATHNMPGARKAVRDLQRDMPHVTETRVHPMFVDMTSFTSITKFVTDFSALSLPLHGLVNAAGEAMGPAGRGADGKMPSHTLVTNYYGPFYLTHLLLQHLTTSAPARIVNFCSALGEFMGKVDWNDLRGEKLVDSDPLAAYNASKRMLSMMTKEMAVRCKGTGVDVFAVHPGFAATNLWHKSLRCYPAARAFNVAEEWFAQHPFYGALPALYALSEPHLQDE</sequence>
<dbReference type="GO" id="GO:0016491">
    <property type="term" value="F:oxidoreductase activity"/>
    <property type="evidence" value="ECO:0007669"/>
    <property type="project" value="UniProtKB-KW"/>
</dbReference>
<dbReference type="Gene3D" id="3.40.50.720">
    <property type="entry name" value="NAD(P)-binding Rossmann-like Domain"/>
    <property type="match status" value="1"/>
</dbReference>
<dbReference type="PANTHER" id="PTHR43157">
    <property type="entry name" value="PHOSPHATIDYLINOSITOL-GLYCAN BIOSYNTHESIS CLASS F PROTEIN-RELATED"/>
    <property type="match status" value="1"/>
</dbReference>
<comment type="caution">
    <text evidence="2">The sequence shown here is derived from an EMBL/GenBank/DDBJ whole genome shotgun (WGS) entry which is preliminary data.</text>
</comment>